<dbReference type="PANTHER" id="PTHR10057:SF0">
    <property type="entry name" value="TRANSLOCATOR PROTEIN"/>
    <property type="match status" value="1"/>
</dbReference>
<accession>A0A1G2KMA8</accession>
<dbReference type="Pfam" id="PF03073">
    <property type="entry name" value="TspO_MBR"/>
    <property type="match status" value="1"/>
</dbReference>
<dbReference type="GO" id="GO:0016020">
    <property type="term" value="C:membrane"/>
    <property type="evidence" value="ECO:0007669"/>
    <property type="project" value="UniProtKB-SubCell"/>
</dbReference>
<feature type="transmembrane region" description="Helical" evidence="6">
    <location>
        <begin position="25"/>
        <end position="46"/>
    </location>
</feature>
<keyword evidence="4 6" id="KW-1133">Transmembrane helix</keyword>
<keyword evidence="3 6" id="KW-0812">Transmembrane</keyword>
<dbReference type="Proteomes" id="UP000177362">
    <property type="component" value="Unassembled WGS sequence"/>
</dbReference>
<comment type="caution">
    <text evidence="7">The sequence shown here is derived from an EMBL/GenBank/DDBJ whole genome shotgun (WGS) entry which is preliminary data.</text>
</comment>
<gene>
    <name evidence="7" type="ORF">A3C11_02880</name>
</gene>
<evidence type="ECO:0008006" key="9">
    <source>
        <dbReference type="Google" id="ProtNLM"/>
    </source>
</evidence>
<feature type="transmembrane region" description="Helical" evidence="6">
    <location>
        <begin position="116"/>
        <end position="133"/>
    </location>
</feature>
<evidence type="ECO:0000313" key="7">
    <source>
        <dbReference type="EMBL" id="OHA00578.1"/>
    </source>
</evidence>
<protein>
    <recommendedName>
        <fullName evidence="9">TspO protein</fullName>
    </recommendedName>
</protein>
<sequence length="135" mass="15665">MRQKQAYYDQYDMLKKPSWAPRAKIFGSVWAVLYVLMAASYGYVFYMWWEGVIPFAVLVPFLLNLIFNFAFTTIQFGLRNLPLAAVDILLVLATLAWALVAIYPYNLLVVYANLPYLVWLCFATVLEIHINVINR</sequence>
<dbReference type="PANTHER" id="PTHR10057">
    <property type="entry name" value="PERIPHERAL-TYPE BENZODIAZEPINE RECEPTOR"/>
    <property type="match status" value="1"/>
</dbReference>
<evidence type="ECO:0000256" key="6">
    <source>
        <dbReference type="SAM" id="Phobius"/>
    </source>
</evidence>
<dbReference type="InterPro" id="IPR004307">
    <property type="entry name" value="TspO_MBR"/>
</dbReference>
<proteinExistence type="inferred from homology"/>
<dbReference type="STRING" id="1802271.A3C11_02880"/>
<comment type="subcellular location">
    <subcellularLocation>
        <location evidence="1">Membrane</location>
        <topology evidence="1">Multi-pass membrane protein</topology>
    </subcellularLocation>
</comment>
<dbReference type="Gene3D" id="1.20.1260.100">
    <property type="entry name" value="TspO/MBR protein"/>
    <property type="match status" value="1"/>
</dbReference>
<reference evidence="7 8" key="1">
    <citation type="journal article" date="2016" name="Nat. Commun.">
        <title>Thousands of microbial genomes shed light on interconnected biogeochemical processes in an aquifer system.</title>
        <authorList>
            <person name="Anantharaman K."/>
            <person name="Brown C.T."/>
            <person name="Hug L.A."/>
            <person name="Sharon I."/>
            <person name="Castelle C.J."/>
            <person name="Probst A.J."/>
            <person name="Thomas B.C."/>
            <person name="Singh A."/>
            <person name="Wilkins M.J."/>
            <person name="Karaoz U."/>
            <person name="Brodie E.L."/>
            <person name="Williams K.H."/>
            <person name="Hubbard S.S."/>
            <person name="Banfield J.F."/>
        </authorList>
    </citation>
    <scope>NUCLEOTIDE SEQUENCE [LARGE SCALE GENOMIC DNA]</scope>
</reference>
<organism evidence="7 8">
    <name type="scientific">Candidatus Sungbacteria bacterium RIFCSPHIGHO2_02_FULL_49_12</name>
    <dbReference type="NCBI Taxonomy" id="1802271"/>
    <lineage>
        <taxon>Bacteria</taxon>
        <taxon>Candidatus Sungiibacteriota</taxon>
    </lineage>
</organism>
<dbReference type="PIRSF" id="PIRSF005859">
    <property type="entry name" value="PBR"/>
    <property type="match status" value="1"/>
</dbReference>
<dbReference type="GO" id="GO:0033013">
    <property type="term" value="P:tetrapyrrole metabolic process"/>
    <property type="evidence" value="ECO:0007669"/>
    <property type="project" value="UniProtKB-ARBA"/>
</dbReference>
<keyword evidence="5 6" id="KW-0472">Membrane</keyword>
<name>A0A1G2KMA8_9BACT</name>
<dbReference type="CDD" id="cd15904">
    <property type="entry name" value="TSPO_MBR"/>
    <property type="match status" value="1"/>
</dbReference>
<evidence type="ECO:0000256" key="5">
    <source>
        <dbReference type="ARBA" id="ARBA00023136"/>
    </source>
</evidence>
<feature type="transmembrane region" description="Helical" evidence="6">
    <location>
        <begin position="83"/>
        <end position="104"/>
    </location>
</feature>
<evidence type="ECO:0000256" key="2">
    <source>
        <dbReference type="ARBA" id="ARBA00007524"/>
    </source>
</evidence>
<evidence type="ECO:0000256" key="1">
    <source>
        <dbReference type="ARBA" id="ARBA00004141"/>
    </source>
</evidence>
<evidence type="ECO:0000313" key="8">
    <source>
        <dbReference type="Proteomes" id="UP000177362"/>
    </source>
</evidence>
<feature type="transmembrane region" description="Helical" evidence="6">
    <location>
        <begin position="52"/>
        <end position="71"/>
    </location>
</feature>
<dbReference type="EMBL" id="MHQJ01000042">
    <property type="protein sequence ID" value="OHA00578.1"/>
    <property type="molecule type" value="Genomic_DNA"/>
</dbReference>
<dbReference type="InterPro" id="IPR038330">
    <property type="entry name" value="TspO/MBR-related_sf"/>
</dbReference>
<evidence type="ECO:0000256" key="3">
    <source>
        <dbReference type="ARBA" id="ARBA00022692"/>
    </source>
</evidence>
<comment type="similarity">
    <text evidence="2">Belongs to the TspO/BZRP family.</text>
</comment>
<evidence type="ECO:0000256" key="4">
    <source>
        <dbReference type="ARBA" id="ARBA00022989"/>
    </source>
</evidence>
<dbReference type="FunFam" id="1.20.1260.100:FF:000001">
    <property type="entry name" value="translocator protein 2"/>
    <property type="match status" value="1"/>
</dbReference>
<dbReference type="AlphaFoldDB" id="A0A1G2KMA8"/>